<dbReference type="Gramene" id="OB03G49000.1">
    <property type="protein sequence ID" value="OB03G49000.1"/>
    <property type="gene ID" value="OB03G49000"/>
</dbReference>
<reference evidence="2" key="2">
    <citation type="submission" date="2013-04" db="UniProtKB">
        <authorList>
            <consortium name="EnsemblPlants"/>
        </authorList>
    </citation>
    <scope>IDENTIFICATION</scope>
</reference>
<proteinExistence type="predicted"/>
<evidence type="ECO:0000256" key="1">
    <source>
        <dbReference type="SAM" id="MobiDB-lite"/>
    </source>
</evidence>
<dbReference type="EnsemblPlants" id="OB03G49000.1">
    <property type="protein sequence ID" value="OB03G49000.1"/>
    <property type="gene ID" value="OB03G49000"/>
</dbReference>
<organism evidence="2">
    <name type="scientific">Oryza brachyantha</name>
    <name type="common">malo sina</name>
    <dbReference type="NCBI Taxonomy" id="4533"/>
    <lineage>
        <taxon>Eukaryota</taxon>
        <taxon>Viridiplantae</taxon>
        <taxon>Streptophyta</taxon>
        <taxon>Embryophyta</taxon>
        <taxon>Tracheophyta</taxon>
        <taxon>Spermatophyta</taxon>
        <taxon>Magnoliopsida</taxon>
        <taxon>Liliopsida</taxon>
        <taxon>Poales</taxon>
        <taxon>Poaceae</taxon>
        <taxon>BOP clade</taxon>
        <taxon>Oryzoideae</taxon>
        <taxon>Oryzeae</taxon>
        <taxon>Oryzinae</taxon>
        <taxon>Oryza</taxon>
    </lineage>
</organism>
<sequence>MKPLSIYPIVHQLRSSLLTSTSPNPTAYLGLYTNLRLRLLALPLTLAPLLCCPHLHSAATSPSHRFRLSVTNVAAPPPVHVQRRHPSTMPPAHVHHDASASLRPTPRTRPPPSSPLRWQGLLHRQPRRGRACAIVLSRFLRFECINHVFVYDALLPVSRLALCLSVLMPIPPFLSLLDLFDCGWSFCWFA</sequence>
<evidence type="ECO:0000313" key="3">
    <source>
        <dbReference type="Proteomes" id="UP000006038"/>
    </source>
</evidence>
<dbReference type="AlphaFoldDB" id="J3LV24"/>
<reference evidence="2" key="1">
    <citation type="journal article" date="2013" name="Nat. Commun.">
        <title>Whole-genome sequencing of Oryza brachyantha reveals mechanisms underlying Oryza genome evolution.</title>
        <authorList>
            <person name="Chen J."/>
            <person name="Huang Q."/>
            <person name="Gao D."/>
            <person name="Wang J."/>
            <person name="Lang Y."/>
            <person name="Liu T."/>
            <person name="Li B."/>
            <person name="Bai Z."/>
            <person name="Luis Goicoechea J."/>
            <person name="Liang C."/>
            <person name="Chen C."/>
            <person name="Zhang W."/>
            <person name="Sun S."/>
            <person name="Liao Y."/>
            <person name="Zhang X."/>
            <person name="Yang L."/>
            <person name="Song C."/>
            <person name="Wang M."/>
            <person name="Shi J."/>
            <person name="Liu G."/>
            <person name="Liu J."/>
            <person name="Zhou H."/>
            <person name="Zhou W."/>
            <person name="Yu Q."/>
            <person name="An N."/>
            <person name="Chen Y."/>
            <person name="Cai Q."/>
            <person name="Wang B."/>
            <person name="Liu B."/>
            <person name="Min J."/>
            <person name="Huang Y."/>
            <person name="Wu H."/>
            <person name="Li Z."/>
            <person name="Zhang Y."/>
            <person name="Yin Y."/>
            <person name="Song W."/>
            <person name="Jiang J."/>
            <person name="Jackson S.A."/>
            <person name="Wing R.A."/>
            <person name="Wang J."/>
            <person name="Chen M."/>
        </authorList>
    </citation>
    <scope>NUCLEOTIDE SEQUENCE [LARGE SCALE GENOMIC DNA]</scope>
    <source>
        <strain evidence="2">cv. IRGC 101232</strain>
    </source>
</reference>
<name>J3LV24_ORYBR</name>
<dbReference type="HOGENOM" id="CLU_1430061_0_0_1"/>
<protein>
    <submittedName>
        <fullName evidence="2">Uncharacterized protein</fullName>
    </submittedName>
</protein>
<evidence type="ECO:0000313" key="2">
    <source>
        <dbReference type="EnsemblPlants" id="OB03G49000.1"/>
    </source>
</evidence>
<keyword evidence="3" id="KW-1185">Reference proteome</keyword>
<accession>J3LV24</accession>
<dbReference type="Proteomes" id="UP000006038">
    <property type="component" value="Chromosome 3"/>
</dbReference>
<feature type="region of interest" description="Disordered" evidence="1">
    <location>
        <begin position="82"/>
        <end position="119"/>
    </location>
</feature>